<dbReference type="GO" id="GO:1901371">
    <property type="term" value="P:regulation of leaf morphogenesis"/>
    <property type="evidence" value="ECO:0007669"/>
    <property type="project" value="TreeGrafter"/>
</dbReference>
<organism evidence="10 11">
    <name type="scientific">Malus baccata</name>
    <name type="common">Siberian crab apple</name>
    <name type="synonym">Pyrus baccata</name>
    <dbReference type="NCBI Taxonomy" id="106549"/>
    <lineage>
        <taxon>Eukaryota</taxon>
        <taxon>Viridiplantae</taxon>
        <taxon>Streptophyta</taxon>
        <taxon>Embryophyta</taxon>
        <taxon>Tracheophyta</taxon>
        <taxon>Spermatophyta</taxon>
        <taxon>Magnoliopsida</taxon>
        <taxon>eudicotyledons</taxon>
        <taxon>Gunneridae</taxon>
        <taxon>Pentapetalae</taxon>
        <taxon>rosids</taxon>
        <taxon>fabids</taxon>
        <taxon>Rosales</taxon>
        <taxon>Rosaceae</taxon>
        <taxon>Amygdaloideae</taxon>
        <taxon>Maleae</taxon>
        <taxon>Malus</taxon>
    </lineage>
</organism>
<keyword evidence="11" id="KW-1185">Reference proteome</keyword>
<dbReference type="GO" id="GO:0006995">
    <property type="term" value="P:cellular response to nitrogen starvation"/>
    <property type="evidence" value="ECO:0007669"/>
    <property type="project" value="UniProtKB-ARBA"/>
</dbReference>
<feature type="signal peptide" evidence="9">
    <location>
        <begin position="1"/>
        <end position="25"/>
    </location>
</feature>
<dbReference type="Proteomes" id="UP000315295">
    <property type="component" value="Unassembled WGS sequence"/>
</dbReference>
<keyword evidence="7" id="KW-0379">Hydroxylation</keyword>
<comment type="caution">
    <text evidence="10">The sequence shown here is derived from an EMBL/GenBank/DDBJ whole genome shotgun (WGS) entry which is preliminary data.</text>
</comment>
<keyword evidence="3" id="KW-0052">Apoplast</keyword>
<gene>
    <name evidence="10" type="ORF">C1H46_022979</name>
</gene>
<feature type="region of interest" description="Disordered" evidence="8">
    <location>
        <begin position="51"/>
        <end position="88"/>
    </location>
</feature>
<evidence type="ECO:0000256" key="3">
    <source>
        <dbReference type="ARBA" id="ARBA00022523"/>
    </source>
</evidence>
<dbReference type="GO" id="GO:1902025">
    <property type="term" value="P:nitrate import"/>
    <property type="evidence" value="ECO:0007669"/>
    <property type="project" value="TreeGrafter"/>
</dbReference>
<dbReference type="PANTHER" id="PTHR33348:SF34">
    <property type="entry name" value="ENCODED PEPTIDE-RELATED"/>
    <property type="match status" value="1"/>
</dbReference>
<evidence type="ECO:0000256" key="7">
    <source>
        <dbReference type="ARBA" id="ARBA00023278"/>
    </source>
</evidence>
<dbReference type="GO" id="GO:0005179">
    <property type="term" value="F:hormone activity"/>
    <property type="evidence" value="ECO:0007669"/>
    <property type="project" value="UniProtKB-KW"/>
</dbReference>
<keyword evidence="4" id="KW-0964">Secreted</keyword>
<dbReference type="GO" id="GO:2000280">
    <property type="term" value="P:regulation of root development"/>
    <property type="evidence" value="ECO:0007669"/>
    <property type="project" value="TreeGrafter"/>
</dbReference>
<dbReference type="AlphaFoldDB" id="A0A540LY43"/>
<proteinExistence type="inferred from homology"/>
<dbReference type="GO" id="GO:0048364">
    <property type="term" value="P:root development"/>
    <property type="evidence" value="ECO:0007669"/>
    <property type="project" value="InterPro"/>
</dbReference>
<evidence type="ECO:0000313" key="10">
    <source>
        <dbReference type="EMBL" id="TQD91411.1"/>
    </source>
</evidence>
<evidence type="ECO:0000256" key="8">
    <source>
        <dbReference type="SAM" id="MobiDB-lite"/>
    </source>
</evidence>
<evidence type="ECO:0000256" key="9">
    <source>
        <dbReference type="SAM" id="SignalP"/>
    </source>
</evidence>
<comment type="similarity">
    <text evidence="2">Belongs to the C-terminally encoded plant signaling peptide (CEP) family.</text>
</comment>
<dbReference type="EMBL" id="VIEB01000420">
    <property type="protein sequence ID" value="TQD91411.1"/>
    <property type="molecule type" value="Genomic_DNA"/>
</dbReference>
<evidence type="ECO:0000256" key="1">
    <source>
        <dbReference type="ARBA" id="ARBA00004271"/>
    </source>
</evidence>
<protein>
    <submittedName>
        <fullName evidence="10">Uncharacterized protein</fullName>
    </submittedName>
</protein>
<accession>A0A540LY43</accession>
<sequence>MANATCTCLFFVLMLFSLELICIDGRDLKVNNELKCMKCLNLDAKIMAGKSAGDQNTTQTQSPTPGHVEAFRPTNPGHSPGVGHSIHN</sequence>
<evidence type="ECO:0000256" key="4">
    <source>
        <dbReference type="ARBA" id="ARBA00022525"/>
    </source>
</evidence>
<comment type="subcellular location">
    <subcellularLocation>
        <location evidence="1">Secreted</location>
        <location evidence="1">Extracellular space</location>
        <location evidence="1">Apoplast</location>
    </subcellularLocation>
</comment>
<dbReference type="PANTHER" id="PTHR33348">
    <property type="entry name" value="PRECURSOR OF CEP5"/>
    <property type="match status" value="1"/>
</dbReference>
<feature type="compositionally biased region" description="Polar residues" evidence="8">
    <location>
        <begin position="53"/>
        <end position="64"/>
    </location>
</feature>
<keyword evidence="5" id="KW-0372">Hormone</keyword>
<dbReference type="GO" id="GO:0048046">
    <property type="term" value="C:apoplast"/>
    <property type="evidence" value="ECO:0007669"/>
    <property type="project" value="UniProtKB-SubCell"/>
</dbReference>
<feature type="chain" id="PRO_5021697751" evidence="9">
    <location>
        <begin position="26"/>
        <end position="88"/>
    </location>
</feature>
<name>A0A540LY43_MALBA</name>
<keyword evidence="6 9" id="KW-0732">Signal</keyword>
<evidence type="ECO:0000256" key="6">
    <source>
        <dbReference type="ARBA" id="ARBA00022729"/>
    </source>
</evidence>
<dbReference type="InterPro" id="IPR033250">
    <property type="entry name" value="CEP"/>
</dbReference>
<evidence type="ECO:0000256" key="5">
    <source>
        <dbReference type="ARBA" id="ARBA00022702"/>
    </source>
</evidence>
<evidence type="ECO:0000313" key="11">
    <source>
        <dbReference type="Proteomes" id="UP000315295"/>
    </source>
</evidence>
<reference evidence="10 11" key="1">
    <citation type="journal article" date="2019" name="G3 (Bethesda)">
        <title>Sequencing of a Wild Apple (Malus baccata) Genome Unravels the Differences Between Cultivated and Wild Apple Species Regarding Disease Resistance and Cold Tolerance.</title>
        <authorList>
            <person name="Chen X."/>
        </authorList>
    </citation>
    <scope>NUCLEOTIDE SEQUENCE [LARGE SCALE GENOMIC DNA]</scope>
    <source>
        <strain evidence="11">cv. Shandingzi</strain>
        <tissue evidence="10">Leaves</tissue>
    </source>
</reference>
<evidence type="ECO:0000256" key="2">
    <source>
        <dbReference type="ARBA" id="ARBA00008963"/>
    </source>
</evidence>